<dbReference type="OrthoDB" id="784962at2759"/>
<dbReference type="PROSITE" id="PS51525">
    <property type="entry name" value="NET"/>
    <property type="match status" value="1"/>
</dbReference>
<dbReference type="FunCoup" id="A0A1Y2DXJ0">
    <property type="interactions" value="571"/>
</dbReference>
<feature type="compositionally biased region" description="Polar residues" evidence="3">
    <location>
        <begin position="1"/>
        <end position="11"/>
    </location>
</feature>
<dbReference type="PRINTS" id="PR00503">
    <property type="entry name" value="BROMODOMAIN"/>
</dbReference>
<proteinExistence type="predicted"/>
<feature type="compositionally biased region" description="Low complexity" evidence="3">
    <location>
        <begin position="267"/>
        <end position="278"/>
    </location>
</feature>
<dbReference type="InParanoid" id="A0A1Y2DXJ0"/>
<feature type="domain" description="Bromo" evidence="4">
    <location>
        <begin position="116"/>
        <end position="189"/>
    </location>
</feature>
<feature type="compositionally biased region" description="Basic and acidic residues" evidence="3">
    <location>
        <begin position="55"/>
        <end position="64"/>
    </location>
</feature>
<feature type="region of interest" description="Disordered" evidence="3">
    <location>
        <begin position="512"/>
        <end position="574"/>
    </location>
</feature>
<feature type="compositionally biased region" description="Basic and acidic residues" evidence="3">
    <location>
        <begin position="284"/>
        <end position="297"/>
    </location>
</feature>
<feature type="region of interest" description="Disordered" evidence="3">
    <location>
        <begin position="1"/>
        <end position="97"/>
    </location>
</feature>
<dbReference type="AlphaFoldDB" id="A0A1Y2DXJ0"/>
<feature type="domain" description="Bromo" evidence="4">
    <location>
        <begin position="345"/>
        <end position="409"/>
    </location>
</feature>
<dbReference type="STRING" id="1141098.A0A1Y2DXJ0"/>
<dbReference type="PANTHER" id="PTHR22880">
    <property type="entry name" value="FALZ-RELATED BROMODOMAIN-CONTAINING PROTEINS"/>
    <property type="match status" value="1"/>
</dbReference>
<dbReference type="InterPro" id="IPR038336">
    <property type="entry name" value="NET_sf"/>
</dbReference>
<dbReference type="InterPro" id="IPR050935">
    <property type="entry name" value="Bromo_chromatin_reader"/>
</dbReference>
<dbReference type="PROSITE" id="PS50014">
    <property type="entry name" value="BROMODOMAIN_2"/>
    <property type="match status" value="2"/>
</dbReference>
<keyword evidence="1 2" id="KW-0103">Bromodomain</keyword>
<feature type="domain" description="NET" evidence="5">
    <location>
        <begin position="562"/>
        <end position="643"/>
    </location>
</feature>
<dbReference type="SUPFAM" id="SSF47370">
    <property type="entry name" value="Bromodomain"/>
    <property type="match status" value="2"/>
</dbReference>
<gene>
    <name evidence="6" type="ORF">BCR38DRAFT_343128</name>
</gene>
<reference evidence="6 7" key="1">
    <citation type="submission" date="2016-07" db="EMBL/GenBank/DDBJ databases">
        <title>Pervasive Adenine N6-methylation of Active Genes in Fungi.</title>
        <authorList>
            <consortium name="DOE Joint Genome Institute"/>
            <person name="Mondo S.J."/>
            <person name="Dannebaum R.O."/>
            <person name="Kuo R.C."/>
            <person name="Labutti K."/>
            <person name="Haridas S."/>
            <person name="Kuo A."/>
            <person name="Salamov A."/>
            <person name="Ahrendt S.R."/>
            <person name="Lipzen A."/>
            <person name="Sullivan W."/>
            <person name="Andreopoulos W.B."/>
            <person name="Clum A."/>
            <person name="Lindquist E."/>
            <person name="Daum C."/>
            <person name="Ramamoorthy G.K."/>
            <person name="Gryganskyi A."/>
            <person name="Culley D."/>
            <person name="Magnuson J.K."/>
            <person name="James T.Y."/>
            <person name="O'Malley M.A."/>
            <person name="Stajich J.E."/>
            <person name="Spatafora J.W."/>
            <person name="Visel A."/>
            <person name="Grigoriev I.V."/>
        </authorList>
    </citation>
    <scope>NUCLEOTIDE SEQUENCE [LARGE SCALE GENOMIC DNA]</scope>
    <source>
        <strain evidence="6 7">CBS 129021</strain>
    </source>
</reference>
<dbReference type="Pfam" id="PF17035">
    <property type="entry name" value="BET"/>
    <property type="match status" value="1"/>
</dbReference>
<name>A0A1Y2DXJ0_9PEZI</name>
<dbReference type="Gene3D" id="1.20.920.10">
    <property type="entry name" value="Bromodomain-like"/>
    <property type="match status" value="2"/>
</dbReference>
<evidence type="ECO:0000313" key="6">
    <source>
        <dbReference type="EMBL" id="ORY63929.1"/>
    </source>
</evidence>
<evidence type="ECO:0000259" key="4">
    <source>
        <dbReference type="PROSITE" id="PS50014"/>
    </source>
</evidence>
<protein>
    <submittedName>
        <fullName evidence="6">Bromodomain-containing protein</fullName>
    </submittedName>
</protein>
<dbReference type="GO" id="GO:0005634">
    <property type="term" value="C:nucleus"/>
    <property type="evidence" value="ECO:0007669"/>
    <property type="project" value="TreeGrafter"/>
</dbReference>
<dbReference type="Gene3D" id="1.20.1270.220">
    <property type="match status" value="1"/>
</dbReference>
<dbReference type="Pfam" id="PF00439">
    <property type="entry name" value="Bromodomain"/>
    <property type="match status" value="2"/>
</dbReference>
<feature type="compositionally biased region" description="Basic and acidic residues" evidence="3">
    <location>
        <begin position="211"/>
        <end position="230"/>
    </location>
</feature>
<feature type="compositionally biased region" description="Acidic residues" evidence="3">
    <location>
        <begin position="450"/>
        <end position="463"/>
    </location>
</feature>
<feature type="compositionally biased region" description="Low complexity" evidence="3">
    <location>
        <begin position="242"/>
        <end position="260"/>
    </location>
</feature>
<dbReference type="GO" id="GO:0000785">
    <property type="term" value="C:chromatin"/>
    <property type="evidence" value="ECO:0007669"/>
    <property type="project" value="TreeGrafter"/>
</dbReference>
<dbReference type="PANTHER" id="PTHR22880:SF225">
    <property type="entry name" value="BROMODOMAIN-CONTAINING PROTEIN BET-1-RELATED"/>
    <property type="match status" value="1"/>
</dbReference>
<keyword evidence="7" id="KW-1185">Reference proteome</keyword>
<feature type="compositionally biased region" description="Basic residues" evidence="3">
    <location>
        <begin position="521"/>
        <end position="532"/>
    </location>
</feature>
<feature type="region of interest" description="Disordered" evidence="3">
    <location>
        <begin position="432"/>
        <end position="464"/>
    </location>
</feature>
<feature type="region of interest" description="Disordered" evidence="3">
    <location>
        <begin position="650"/>
        <end position="735"/>
    </location>
</feature>
<feature type="compositionally biased region" description="Low complexity" evidence="3">
    <location>
        <begin position="533"/>
        <end position="557"/>
    </location>
</feature>
<dbReference type="RefSeq" id="XP_040715343.1">
    <property type="nucleotide sequence ID" value="XM_040856006.1"/>
</dbReference>
<feature type="compositionally biased region" description="Basic and acidic residues" evidence="3">
    <location>
        <begin position="304"/>
        <end position="315"/>
    </location>
</feature>
<dbReference type="GeneID" id="63772218"/>
<dbReference type="GO" id="GO:0006355">
    <property type="term" value="P:regulation of DNA-templated transcription"/>
    <property type="evidence" value="ECO:0007669"/>
    <property type="project" value="TreeGrafter"/>
</dbReference>
<feature type="region of interest" description="Disordered" evidence="3">
    <location>
        <begin position="210"/>
        <end position="315"/>
    </location>
</feature>
<evidence type="ECO:0000256" key="2">
    <source>
        <dbReference type="PROSITE-ProRule" id="PRU00035"/>
    </source>
</evidence>
<dbReference type="InterPro" id="IPR027353">
    <property type="entry name" value="NET_dom"/>
</dbReference>
<dbReference type="GO" id="GO:0006338">
    <property type="term" value="P:chromatin remodeling"/>
    <property type="evidence" value="ECO:0007669"/>
    <property type="project" value="TreeGrafter"/>
</dbReference>
<evidence type="ECO:0000256" key="1">
    <source>
        <dbReference type="ARBA" id="ARBA00023117"/>
    </source>
</evidence>
<dbReference type="InterPro" id="IPR001487">
    <property type="entry name" value="Bromodomain"/>
</dbReference>
<feature type="compositionally biased region" description="Acidic residues" evidence="3">
    <location>
        <begin position="725"/>
        <end position="735"/>
    </location>
</feature>
<comment type="caution">
    <text evidence="6">The sequence shown here is derived from an EMBL/GenBank/DDBJ whole genome shotgun (WGS) entry which is preliminary data.</text>
</comment>
<evidence type="ECO:0000256" key="3">
    <source>
        <dbReference type="SAM" id="MobiDB-lite"/>
    </source>
</evidence>
<feature type="compositionally biased region" description="Low complexity" evidence="3">
    <location>
        <begin position="659"/>
        <end position="675"/>
    </location>
</feature>
<dbReference type="Proteomes" id="UP000193689">
    <property type="component" value="Unassembled WGS sequence"/>
</dbReference>
<evidence type="ECO:0000259" key="5">
    <source>
        <dbReference type="PROSITE" id="PS51525"/>
    </source>
</evidence>
<dbReference type="InterPro" id="IPR036427">
    <property type="entry name" value="Bromodomain-like_sf"/>
</dbReference>
<feature type="compositionally biased region" description="Basic and acidic residues" evidence="3">
    <location>
        <begin position="684"/>
        <end position="699"/>
    </location>
</feature>
<organism evidence="6 7">
    <name type="scientific">Pseudomassariella vexata</name>
    <dbReference type="NCBI Taxonomy" id="1141098"/>
    <lineage>
        <taxon>Eukaryota</taxon>
        <taxon>Fungi</taxon>
        <taxon>Dikarya</taxon>
        <taxon>Ascomycota</taxon>
        <taxon>Pezizomycotina</taxon>
        <taxon>Sordariomycetes</taxon>
        <taxon>Xylariomycetidae</taxon>
        <taxon>Amphisphaeriales</taxon>
        <taxon>Pseudomassariaceae</taxon>
        <taxon>Pseudomassariella</taxon>
    </lineage>
</organism>
<evidence type="ECO:0000313" key="7">
    <source>
        <dbReference type="Proteomes" id="UP000193689"/>
    </source>
</evidence>
<dbReference type="SMART" id="SM00297">
    <property type="entry name" value="BROMO"/>
    <property type="match status" value="2"/>
</dbReference>
<feature type="compositionally biased region" description="Polar residues" evidence="3">
    <location>
        <begin position="702"/>
        <end position="712"/>
    </location>
</feature>
<dbReference type="EMBL" id="MCFJ01000007">
    <property type="protein sequence ID" value="ORY63929.1"/>
    <property type="molecule type" value="Genomic_DNA"/>
</dbReference>
<accession>A0A1Y2DXJ0</accession>
<sequence>MSPQNLTQSADLSKLNIKGTQDDTPVSHADVITPDPPASPAKVSRERDEDPSDEPVAKRAKTESQTDTAEDSIGVAQVLSPAPVNSTDSPADEIPDDKRITQYQSKELRAKIGNIKKTKSGMNFRQSVEKLWPGIWPNYKALVDSPVDLTLFEAKLREDRYSNYGEFKADVRLLYENALKFNGADHIVTRAAGQVREKILVELPAIAKMGEPTKSDKNKSQTTRHAEPRSTHHARNQSHSQPRPAAAAPKPKPEPAAATPVGPPTPASSTAPAFALPPNGVPQIRRDSTRDDGDRPKRPIHPPKSRDLDYHKKGNRKKLEPEMKFFKEVLTEVTKGKYWTCNQWFTYPVDPVALNIPTYFNVIKKPMDLQTMADKLENGEYRNAKDLEKDMRQIVTNSVTFNGENDVTRAARELEKLFNDKLSDKDAWMARNYPSAPAPAASPDPSAHDSEEESEADEEEEDNEQIRSIVARMGEEQGKLSTLLGSKKPDLMMIEIQQNVVNMLQRKLVEEKSKFAETKKPKTKKKTPKTKPKPSAGAGPAASGSKKSTGGSTANKKALPTNKKPAPKKRTIGPLEKAVIAEGINELDGPMINKAVEIIKRDTNQKEDDDGQLELDIELLSHDALSKLYDLIMKAYPSIYASVSQRLEYNKQEEPAQQSKPKNGSSAAAAGSTASKPKKNKPMNKHEQERNIEKLRELKAQFQRQGSGSQEPQPGDGDQTRTGESSEEESDSEEE</sequence>